<comment type="similarity">
    <text evidence="1 5">Belongs to the MreC family.</text>
</comment>
<evidence type="ECO:0000313" key="8">
    <source>
        <dbReference type="EMBL" id="QIK39054.1"/>
    </source>
</evidence>
<protein>
    <recommendedName>
        <fullName evidence="2 5">Cell shape-determining protein MreC</fullName>
    </recommendedName>
    <alternativeName>
        <fullName evidence="4 5">Cell shape protein MreC</fullName>
    </alternativeName>
</protein>
<evidence type="ECO:0000256" key="2">
    <source>
        <dbReference type="ARBA" id="ARBA00013855"/>
    </source>
</evidence>
<evidence type="ECO:0000256" key="1">
    <source>
        <dbReference type="ARBA" id="ARBA00009369"/>
    </source>
</evidence>
<proteinExistence type="inferred from homology"/>
<dbReference type="GO" id="GO:0005886">
    <property type="term" value="C:plasma membrane"/>
    <property type="evidence" value="ECO:0007669"/>
    <property type="project" value="TreeGrafter"/>
</dbReference>
<dbReference type="PIRSF" id="PIRSF038471">
    <property type="entry name" value="MreC"/>
    <property type="match status" value="1"/>
</dbReference>
<feature type="domain" description="Rod shape-determining protein MreC beta-barrel core" evidence="7">
    <location>
        <begin position="123"/>
        <end position="270"/>
    </location>
</feature>
<dbReference type="GO" id="GO:0008360">
    <property type="term" value="P:regulation of cell shape"/>
    <property type="evidence" value="ECO:0007669"/>
    <property type="project" value="UniProtKB-KW"/>
</dbReference>
<comment type="function">
    <text evidence="5">Involved in formation and maintenance of cell shape.</text>
</comment>
<dbReference type="Pfam" id="PF04085">
    <property type="entry name" value="MreC"/>
    <property type="match status" value="1"/>
</dbReference>
<evidence type="ECO:0000256" key="3">
    <source>
        <dbReference type="ARBA" id="ARBA00022960"/>
    </source>
</evidence>
<dbReference type="Gene3D" id="2.40.10.350">
    <property type="entry name" value="Rod shape-determining protein MreC, domain 2"/>
    <property type="match status" value="1"/>
</dbReference>
<dbReference type="PANTHER" id="PTHR34138">
    <property type="entry name" value="CELL SHAPE-DETERMINING PROTEIN MREC"/>
    <property type="match status" value="1"/>
</dbReference>
<keyword evidence="6" id="KW-0175">Coiled coil</keyword>
<dbReference type="KEGG" id="cjap:GWK36_01755"/>
<gene>
    <name evidence="8" type="primary">mreC</name>
    <name evidence="8" type="ORF">GWK36_01755</name>
</gene>
<feature type="coiled-coil region" evidence="6">
    <location>
        <begin position="70"/>
        <end position="107"/>
    </location>
</feature>
<dbReference type="InterPro" id="IPR007221">
    <property type="entry name" value="MreC"/>
</dbReference>
<dbReference type="Proteomes" id="UP000502699">
    <property type="component" value="Chromosome"/>
</dbReference>
<evidence type="ECO:0000256" key="5">
    <source>
        <dbReference type="PIRNR" id="PIRNR038471"/>
    </source>
</evidence>
<dbReference type="InterPro" id="IPR042177">
    <property type="entry name" value="Cell/Rod_1"/>
</dbReference>
<reference evidence="9" key="1">
    <citation type="submission" date="2020-01" db="EMBL/GenBank/DDBJ databases">
        <title>Caldichromatium gen. nov., sp. nov., a thermophilic purple sulfur bacterium member of the family Chromatiaceae isolated from Nakabusa hot spring, Japan.</title>
        <authorList>
            <person name="Saini M.K."/>
            <person name="Hanada S."/>
            <person name="Tank M."/>
        </authorList>
    </citation>
    <scope>NUCLEOTIDE SEQUENCE [LARGE SCALE GENOMIC DNA]</scope>
    <source>
        <strain evidence="9">No.7</strain>
    </source>
</reference>
<evidence type="ECO:0000259" key="7">
    <source>
        <dbReference type="Pfam" id="PF04085"/>
    </source>
</evidence>
<dbReference type="Gene3D" id="2.40.10.340">
    <property type="entry name" value="Rod shape-determining protein MreC, domain 1"/>
    <property type="match status" value="1"/>
</dbReference>
<accession>A0A6G7VGD6</accession>
<dbReference type="EMBL" id="CP048029">
    <property type="protein sequence ID" value="QIK39054.1"/>
    <property type="molecule type" value="Genomic_DNA"/>
</dbReference>
<dbReference type="InterPro" id="IPR055342">
    <property type="entry name" value="MreC_beta-barrel_core"/>
</dbReference>
<sequence>MKPLFKSGPSPHVRVILAVGAALALMVADYSEQPPELLRTALSLLTYPLQFAADRPSQLVREIRVRFVNQQRLRDENAELQRENLLLKARLQQFAALEAENARLRELLGSSLDVSDRVLIAEVMAIDLAPYRQQVMINRGSNAGVFIGQPVLDANAVMGQVIRVTPFYSVVLLITDPDHALPVEINRTGFRTIAAGRGPNLDLELLYIPKNADVQVGDLVLTSGMDGRFPPGYPVARVKTVRQDPDNPFTTVIAEPTARLDRSREVLLVWSHNENLRAQALAAEAFKPSEFSK</sequence>
<dbReference type="InterPro" id="IPR042175">
    <property type="entry name" value="Cell/Rod_MreC_2"/>
</dbReference>
<organism evidence="8 9">
    <name type="scientific">Caldichromatium japonicum</name>
    <dbReference type="NCBI Taxonomy" id="2699430"/>
    <lineage>
        <taxon>Bacteria</taxon>
        <taxon>Pseudomonadati</taxon>
        <taxon>Pseudomonadota</taxon>
        <taxon>Gammaproteobacteria</taxon>
        <taxon>Chromatiales</taxon>
        <taxon>Chromatiaceae</taxon>
        <taxon>Caldichromatium</taxon>
    </lineage>
</organism>
<dbReference type="PANTHER" id="PTHR34138:SF1">
    <property type="entry name" value="CELL SHAPE-DETERMINING PROTEIN MREC"/>
    <property type="match status" value="1"/>
</dbReference>
<keyword evidence="9" id="KW-1185">Reference proteome</keyword>
<dbReference type="AlphaFoldDB" id="A0A6G7VGD6"/>
<keyword evidence="3 5" id="KW-0133">Cell shape</keyword>
<evidence type="ECO:0000256" key="6">
    <source>
        <dbReference type="SAM" id="Coils"/>
    </source>
</evidence>
<dbReference type="NCBIfam" id="TIGR00219">
    <property type="entry name" value="mreC"/>
    <property type="match status" value="1"/>
</dbReference>
<evidence type="ECO:0000256" key="4">
    <source>
        <dbReference type="ARBA" id="ARBA00032089"/>
    </source>
</evidence>
<evidence type="ECO:0000313" key="9">
    <source>
        <dbReference type="Proteomes" id="UP000502699"/>
    </source>
</evidence>
<name>A0A6G7VGD6_9GAMM</name>